<evidence type="ECO:0000256" key="1">
    <source>
        <dbReference type="SAM" id="SignalP"/>
    </source>
</evidence>
<dbReference type="Gene3D" id="3.40.50.1820">
    <property type="entry name" value="alpha/beta hydrolase"/>
    <property type="match status" value="1"/>
</dbReference>
<dbReference type="RefSeq" id="WP_136959010.1">
    <property type="nucleotide sequence ID" value="NZ_CP039690.1"/>
</dbReference>
<dbReference type="Proteomes" id="UP000298781">
    <property type="component" value="Chromosome"/>
</dbReference>
<proteinExistence type="predicted"/>
<sequence length="241" mass="25434">MSSRSGVLGVLIAALALAGCQATAQTGADGSAVQMARDAGQGTPRLAVPNGRVQQIQPHIYLIRGLANVFSQGMDDLGAKLTQRGYLATVHEYGDWGSIANEILANQRASGGRHQAVIIGHSLGANVVADIANFLAQQGGSVALAVAFDPTAARQLTGGARRFVNFYQSNNGWGERVTADARYRGRLENIDLRQSGNVTHFNIDKDPRLHAQVIGWISQAVGAGTRRPARVALSGRQSAAR</sequence>
<keyword evidence="3" id="KW-1185">Reference proteome</keyword>
<organism evidence="2 3">
    <name type="scientific">Phreatobacter stygius</name>
    <dbReference type="NCBI Taxonomy" id="1940610"/>
    <lineage>
        <taxon>Bacteria</taxon>
        <taxon>Pseudomonadati</taxon>
        <taxon>Pseudomonadota</taxon>
        <taxon>Alphaproteobacteria</taxon>
        <taxon>Hyphomicrobiales</taxon>
        <taxon>Phreatobacteraceae</taxon>
        <taxon>Phreatobacter</taxon>
    </lineage>
</organism>
<dbReference type="OrthoDB" id="5293296at2"/>
<protein>
    <recommendedName>
        <fullName evidence="4">Alpha/beta hydrolase</fullName>
    </recommendedName>
</protein>
<dbReference type="EMBL" id="CP039690">
    <property type="protein sequence ID" value="QCI63552.1"/>
    <property type="molecule type" value="Genomic_DNA"/>
</dbReference>
<name>A0A4D7B5P4_9HYPH</name>
<feature type="chain" id="PRO_5020364624" description="Alpha/beta hydrolase" evidence="1">
    <location>
        <begin position="25"/>
        <end position="241"/>
    </location>
</feature>
<accession>A0A4D7B5P4</accession>
<keyword evidence="1" id="KW-0732">Signal</keyword>
<evidence type="ECO:0000313" key="2">
    <source>
        <dbReference type="EMBL" id="QCI63552.1"/>
    </source>
</evidence>
<dbReference type="PROSITE" id="PS51257">
    <property type="entry name" value="PROKAR_LIPOPROTEIN"/>
    <property type="match status" value="1"/>
</dbReference>
<dbReference type="AlphaFoldDB" id="A0A4D7B5P4"/>
<dbReference type="KEGG" id="pstg:E8M01_04455"/>
<evidence type="ECO:0008006" key="4">
    <source>
        <dbReference type="Google" id="ProtNLM"/>
    </source>
</evidence>
<dbReference type="InterPro" id="IPR029058">
    <property type="entry name" value="AB_hydrolase_fold"/>
</dbReference>
<feature type="signal peptide" evidence="1">
    <location>
        <begin position="1"/>
        <end position="24"/>
    </location>
</feature>
<reference evidence="2 3" key="1">
    <citation type="submission" date="2019-04" db="EMBL/GenBank/DDBJ databases">
        <title>Phreatobacter aquaticus sp. nov.</title>
        <authorList>
            <person name="Choi A."/>
        </authorList>
    </citation>
    <scope>NUCLEOTIDE SEQUENCE [LARGE SCALE GENOMIC DNA]</scope>
    <source>
        <strain evidence="2 3">KCTC 52518</strain>
    </source>
</reference>
<dbReference type="SUPFAM" id="SSF53474">
    <property type="entry name" value="alpha/beta-Hydrolases"/>
    <property type="match status" value="1"/>
</dbReference>
<gene>
    <name evidence="2" type="ORF">E8M01_04455</name>
</gene>
<evidence type="ECO:0000313" key="3">
    <source>
        <dbReference type="Proteomes" id="UP000298781"/>
    </source>
</evidence>